<protein>
    <submittedName>
        <fullName evidence="1">Uncharacterized protein</fullName>
    </submittedName>
</protein>
<dbReference type="HOGENOM" id="CLU_1251666_0_0_1"/>
<gene>
    <name evidence="1" type="ORF">CRE_05159</name>
</gene>
<dbReference type="EMBL" id="DS268539">
    <property type="protein sequence ID" value="EFO88032.1"/>
    <property type="molecule type" value="Genomic_DNA"/>
</dbReference>
<proteinExistence type="predicted"/>
<dbReference type="SUPFAM" id="SSF101690">
    <property type="entry name" value="PAZ domain"/>
    <property type="match status" value="1"/>
</dbReference>
<accession>E3N6D5</accession>
<name>E3N6D5_CAERE</name>
<reference evidence="1" key="1">
    <citation type="submission" date="2007-07" db="EMBL/GenBank/DDBJ databases">
        <title>PCAP assembly of the Caenorhabditis remanei genome.</title>
        <authorList>
            <consortium name="The Caenorhabditis remanei Sequencing Consortium"/>
            <person name="Wilson R.K."/>
        </authorList>
    </citation>
    <scope>NUCLEOTIDE SEQUENCE [LARGE SCALE GENOMIC DNA]</scope>
    <source>
        <strain evidence="1">PB4641</strain>
    </source>
</reference>
<dbReference type="InterPro" id="IPR036085">
    <property type="entry name" value="PAZ_dom_sf"/>
</dbReference>
<evidence type="ECO:0000313" key="1">
    <source>
        <dbReference type="EMBL" id="EFO88032.1"/>
    </source>
</evidence>
<keyword evidence="2" id="KW-1185">Reference proteome</keyword>
<dbReference type="AlphaFoldDB" id="E3N6D5"/>
<sequence>MSTTDVPDAISILKLVMYMEDFADGESRSDNNPAPLVKNSQLPPPLVEITFVVPGSSENDVSKWPAIASYEYIAQNCEGEGLTTTAKKSIEKGAKSKCFLVMAETLLQYLDRVCPHWETMGTRVVNARLNQIGWVKIYFLHRTRDLVPGNIIIERFNSRVAMFFYRPMREYITIEEYFMIRYGRRLTAANRPVIRIIPRNILEEEEVKVENLYPMEVISIE</sequence>
<evidence type="ECO:0000313" key="2">
    <source>
        <dbReference type="Proteomes" id="UP000008281"/>
    </source>
</evidence>
<organism evidence="2">
    <name type="scientific">Caenorhabditis remanei</name>
    <name type="common">Caenorhabditis vulgaris</name>
    <dbReference type="NCBI Taxonomy" id="31234"/>
    <lineage>
        <taxon>Eukaryota</taxon>
        <taxon>Metazoa</taxon>
        <taxon>Ecdysozoa</taxon>
        <taxon>Nematoda</taxon>
        <taxon>Chromadorea</taxon>
        <taxon>Rhabditida</taxon>
        <taxon>Rhabditina</taxon>
        <taxon>Rhabditomorpha</taxon>
        <taxon>Rhabditoidea</taxon>
        <taxon>Rhabditidae</taxon>
        <taxon>Peloderinae</taxon>
        <taxon>Caenorhabditis</taxon>
    </lineage>
</organism>
<dbReference type="Proteomes" id="UP000008281">
    <property type="component" value="Unassembled WGS sequence"/>
</dbReference>